<dbReference type="AlphaFoldDB" id="A0A853EWY2"/>
<dbReference type="EMBL" id="JACBYE010000053">
    <property type="protein sequence ID" value="NYS95049.1"/>
    <property type="molecule type" value="Genomic_DNA"/>
</dbReference>
<organism evidence="6 7">
    <name type="scientific">Sanguibacter inulinus</name>
    <dbReference type="NCBI Taxonomy" id="60922"/>
    <lineage>
        <taxon>Bacteria</taxon>
        <taxon>Bacillati</taxon>
        <taxon>Actinomycetota</taxon>
        <taxon>Actinomycetes</taxon>
        <taxon>Micrococcales</taxon>
        <taxon>Sanguibacteraceae</taxon>
        <taxon>Sanguibacter</taxon>
    </lineage>
</organism>
<evidence type="ECO:0000313" key="6">
    <source>
        <dbReference type="EMBL" id="NYS95049.1"/>
    </source>
</evidence>
<evidence type="ECO:0000256" key="1">
    <source>
        <dbReference type="ARBA" id="ARBA00022603"/>
    </source>
</evidence>
<evidence type="ECO:0000313" key="7">
    <source>
        <dbReference type="Proteomes" id="UP000561011"/>
    </source>
</evidence>
<dbReference type="Pfam" id="PF13649">
    <property type="entry name" value="Methyltransf_25"/>
    <property type="match status" value="1"/>
</dbReference>
<keyword evidence="7" id="KW-1185">Reference proteome</keyword>
<dbReference type="PANTHER" id="PTHR43464:SF19">
    <property type="entry name" value="UBIQUINONE BIOSYNTHESIS O-METHYLTRANSFERASE, MITOCHONDRIAL"/>
    <property type="match status" value="1"/>
</dbReference>
<evidence type="ECO:0000259" key="5">
    <source>
        <dbReference type="Pfam" id="PF13649"/>
    </source>
</evidence>
<dbReference type="NCBIfam" id="NF004851">
    <property type="entry name" value="PRK06202.1"/>
    <property type="match status" value="1"/>
</dbReference>
<gene>
    <name evidence="6" type="ORF">HZZ10_16145</name>
</gene>
<sequence length="285" mass="30970">MLNRSLDSLAQAVVGHSLADRELEAEEIMDDPDCDLEGLRRTYQQFVVVNRLVSGWRGVYVHRLRPLLSAERTTTLLDIGSGGGDVPRALAGWAARDGLRLEITAIDPDDRATAYATSLPPVPHLRFRQCFSSDLVREGARFDIVTSNHVLHHLGPQQLDGLLADSTDLARRLVVHDDIARSPLAALGYWVGTLPLHRRGRPHASFVRDDGLLSIRRSYTPDELAAVLPAGWTVGRAPFRVLAVLDVAQNAETPPEASAAAVRGESTTSVRGETAVTTPDGADRA</sequence>
<keyword evidence="1 6" id="KW-0489">Methyltransferase</keyword>
<keyword evidence="3" id="KW-0949">S-adenosyl-L-methionine</keyword>
<feature type="region of interest" description="Disordered" evidence="4">
    <location>
        <begin position="253"/>
        <end position="285"/>
    </location>
</feature>
<dbReference type="Proteomes" id="UP000561011">
    <property type="component" value="Unassembled WGS sequence"/>
</dbReference>
<evidence type="ECO:0000256" key="2">
    <source>
        <dbReference type="ARBA" id="ARBA00022679"/>
    </source>
</evidence>
<proteinExistence type="predicted"/>
<evidence type="ECO:0000256" key="4">
    <source>
        <dbReference type="SAM" id="MobiDB-lite"/>
    </source>
</evidence>
<accession>A0A853EWY2</accession>
<protein>
    <submittedName>
        <fullName evidence="6">Methyltransferase domain-containing protein</fullName>
    </submittedName>
</protein>
<dbReference type="GO" id="GO:0032259">
    <property type="term" value="P:methylation"/>
    <property type="evidence" value="ECO:0007669"/>
    <property type="project" value="UniProtKB-KW"/>
</dbReference>
<keyword evidence="2 6" id="KW-0808">Transferase</keyword>
<dbReference type="InterPro" id="IPR041698">
    <property type="entry name" value="Methyltransf_25"/>
</dbReference>
<dbReference type="Gene3D" id="3.40.50.150">
    <property type="entry name" value="Vaccinia Virus protein VP39"/>
    <property type="match status" value="1"/>
</dbReference>
<evidence type="ECO:0000256" key="3">
    <source>
        <dbReference type="ARBA" id="ARBA00022691"/>
    </source>
</evidence>
<dbReference type="CDD" id="cd02440">
    <property type="entry name" value="AdoMet_MTases"/>
    <property type="match status" value="1"/>
</dbReference>
<name>A0A853EWY2_9MICO</name>
<reference evidence="6 7" key="1">
    <citation type="submission" date="2020-07" db="EMBL/GenBank/DDBJ databases">
        <title>MOT database genomes.</title>
        <authorList>
            <person name="Joseph S."/>
            <person name="Aduse-Opoku J."/>
            <person name="Hashim A."/>
            <person name="Wade W."/>
            <person name="Curtis M."/>
        </authorList>
    </citation>
    <scope>NUCLEOTIDE SEQUENCE [LARGE SCALE GENOMIC DNA]</scope>
    <source>
        <strain evidence="6 7">DSM 100099</strain>
    </source>
</reference>
<comment type="caution">
    <text evidence="6">The sequence shown here is derived from an EMBL/GenBank/DDBJ whole genome shotgun (WGS) entry which is preliminary data.</text>
</comment>
<feature type="domain" description="Methyltransferase" evidence="5">
    <location>
        <begin position="77"/>
        <end position="165"/>
    </location>
</feature>
<dbReference type="GO" id="GO:0008757">
    <property type="term" value="F:S-adenosylmethionine-dependent methyltransferase activity"/>
    <property type="evidence" value="ECO:0007669"/>
    <property type="project" value="InterPro"/>
</dbReference>
<dbReference type="SUPFAM" id="SSF53335">
    <property type="entry name" value="S-adenosyl-L-methionine-dependent methyltransferases"/>
    <property type="match status" value="1"/>
</dbReference>
<dbReference type="InterPro" id="IPR029063">
    <property type="entry name" value="SAM-dependent_MTases_sf"/>
</dbReference>
<dbReference type="PANTHER" id="PTHR43464">
    <property type="entry name" value="METHYLTRANSFERASE"/>
    <property type="match status" value="1"/>
</dbReference>
<dbReference type="RefSeq" id="WP_179914280.1">
    <property type="nucleotide sequence ID" value="NZ_JACBYE010000053.1"/>
</dbReference>
<feature type="compositionally biased region" description="Polar residues" evidence="4">
    <location>
        <begin position="265"/>
        <end position="277"/>
    </location>
</feature>